<dbReference type="EMBL" id="KX857215">
    <property type="protein sequence ID" value="ARE67248.1"/>
    <property type="molecule type" value="Genomic_DNA"/>
</dbReference>
<organism evidence="2">
    <name type="scientific">Shearwaterpox virus</name>
    <dbReference type="NCBI Taxonomy" id="1974596"/>
    <lineage>
        <taxon>Viruses</taxon>
        <taxon>Varidnaviria</taxon>
        <taxon>Bamfordvirae</taxon>
        <taxon>Nucleocytoviricota</taxon>
        <taxon>Pokkesviricetes</taxon>
        <taxon>Chitovirales</taxon>
        <taxon>Poxviridae</taxon>
        <taxon>Chordopoxvirinae</taxon>
        <taxon>Avipoxvirus</taxon>
        <taxon>Avipoxvirus canarypox</taxon>
        <taxon>Canarypox virus</taxon>
    </lineage>
</organism>
<proteinExistence type="predicted"/>
<protein>
    <submittedName>
        <fullName evidence="2">SWPV2-ORF029</fullName>
    </submittedName>
</protein>
<dbReference type="InterPro" id="IPR007110">
    <property type="entry name" value="Ig-like_dom"/>
</dbReference>
<evidence type="ECO:0000313" key="2">
    <source>
        <dbReference type="EMBL" id="ARE67248.1"/>
    </source>
</evidence>
<dbReference type="SUPFAM" id="SSF48726">
    <property type="entry name" value="Immunoglobulin"/>
    <property type="match status" value="1"/>
</dbReference>
<dbReference type="InterPro" id="IPR036179">
    <property type="entry name" value="Ig-like_dom_sf"/>
</dbReference>
<name>A0A1V0QFZ6_CNPV</name>
<dbReference type="Gene3D" id="2.60.40.10">
    <property type="entry name" value="Immunoglobulins"/>
    <property type="match status" value="1"/>
</dbReference>
<dbReference type="PROSITE" id="PS50835">
    <property type="entry name" value="IG_LIKE"/>
    <property type="match status" value="1"/>
</dbReference>
<feature type="domain" description="Ig-like" evidence="1">
    <location>
        <begin position="12"/>
        <end position="96"/>
    </location>
</feature>
<accession>A0A1V0QFZ6</accession>
<dbReference type="Proteomes" id="UP000319767">
    <property type="component" value="Segment"/>
</dbReference>
<gene>
    <name evidence="2" type="primary">SWPV2-029</name>
</gene>
<dbReference type="SMART" id="SM00409">
    <property type="entry name" value="IG"/>
    <property type="match status" value="1"/>
</dbReference>
<sequence>MNNTTIILFIFISILSLANCYKMTVFNGVSINLTCILPSGKRADTLIFVKGGLHNNSIKKTLYISDLSSGNSYCSNEHEVLSINETSKSDEGTYKCVFYSKGNKTYRHKIDLRVMPKIDVSAKDDNEKHRRYFIINVTRSITDTFTKISTIAGGVDLGDYVLNNDKYAADYETRVVTASTIYDDCTRNVTFDVGYMGLHRIYVASIDSYTVKKYVPTVMITGNIPKSKNNCNKISKKTRYYNMAWI</sequence>
<dbReference type="InterPro" id="IPR013783">
    <property type="entry name" value="Ig-like_fold"/>
</dbReference>
<evidence type="ECO:0000259" key="1">
    <source>
        <dbReference type="PROSITE" id="PS50835"/>
    </source>
</evidence>
<reference evidence="2" key="1">
    <citation type="journal article" date="2017" name="BMC Genomics">
        <title>Genomic characterization of two novel pathogenic avipoxviruses isolated from pacific shearwaters (Ardenna spp.).</title>
        <authorList>
            <person name="Sarker S."/>
            <person name="Das S."/>
            <person name="Lavers J.L."/>
            <person name="Hutton I."/>
            <person name="Helbig K."/>
            <person name="Imbery J."/>
            <person name="Upton C."/>
            <person name="Raidal S.R."/>
        </authorList>
    </citation>
    <scope>NUCLEOTIDE SEQUENCE [LARGE SCALE GENOMIC DNA]</scope>
    <source>
        <strain evidence="2">SWPV-2</strain>
    </source>
</reference>
<dbReference type="InterPro" id="IPR003599">
    <property type="entry name" value="Ig_sub"/>
</dbReference>